<protein>
    <submittedName>
        <fullName evidence="4">Charged multivesicular body protein, putative</fullName>
    </submittedName>
</protein>
<dbReference type="InterPro" id="IPR005024">
    <property type="entry name" value="Snf7_fam"/>
</dbReference>
<accession>A0A0A1UA15</accession>
<evidence type="ECO:0000256" key="2">
    <source>
        <dbReference type="ARBA" id="ARBA00023054"/>
    </source>
</evidence>
<feature type="region of interest" description="Disordered" evidence="3">
    <location>
        <begin position="178"/>
        <end position="210"/>
    </location>
</feature>
<dbReference type="RefSeq" id="XP_004256762.1">
    <property type="nucleotide sequence ID" value="XM_004256714.1"/>
</dbReference>
<dbReference type="GO" id="GO:0032511">
    <property type="term" value="P:late endosome to vacuole transport via multivesicular body sorting pathway"/>
    <property type="evidence" value="ECO:0007669"/>
    <property type="project" value="TreeGrafter"/>
</dbReference>
<evidence type="ECO:0000256" key="3">
    <source>
        <dbReference type="SAM" id="MobiDB-lite"/>
    </source>
</evidence>
<dbReference type="PANTHER" id="PTHR22761:SF12">
    <property type="entry name" value="CHARGED MULTIVESICULAR BODY PROTEIN 5"/>
    <property type="match status" value="1"/>
</dbReference>
<dbReference type="GO" id="GO:0006900">
    <property type="term" value="P:vesicle budding from membrane"/>
    <property type="evidence" value="ECO:0007669"/>
    <property type="project" value="TreeGrafter"/>
</dbReference>
<dbReference type="GO" id="GO:0005771">
    <property type="term" value="C:multivesicular body"/>
    <property type="evidence" value="ECO:0007669"/>
    <property type="project" value="TreeGrafter"/>
</dbReference>
<comment type="similarity">
    <text evidence="1">Belongs to the SNF7 family.</text>
</comment>
<dbReference type="GeneID" id="14889140"/>
<dbReference type="Proteomes" id="UP000014680">
    <property type="component" value="Unassembled WGS sequence"/>
</dbReference>
<gene>
    <name evidence="4" type="ORF">EIN_403050</name>
</gene>
<dbReference type="OMA" id="APMGHAS"/>
<sequence length="210" mass="24260">MLNRFIGKKDVVSVDETRATLESRSESLSKKSQELDAEIRKNLELSRKSSGAESTRYRQKALLLLRQKKQVDQHRDMSDKYNMNLQNMQFEVEKMQDYQKIYQAMEQSNQQMQALSRQFDLNGIEDVQDKMANFAEDQNDFGEILMQDTTGMDEAALDDELAEMGDDMFDGDIKIPEENTVMDFPKVPSSTQEVKESKDQNESSDPKFAI</sequence>
<keyword evidence="2" id="KW-0175">Coiled coil</keyword>
<name>A0A0A1UA15_ENTIV</name>
<dbReference type="Pfam" id="PF03357">
    <property type="entry name" value="Snf7"/>
    <property type="match status" value="1"/>
</dbReference>
<dbReference type="OrthoDB" id="3973241at2759"/>
<dbReference type="PANTHER" id="PTHR22761">
    <property type="entry name" value="CHARGED MULTIVESICULAR BODY PROTEIN"/>
    <property type="match status" value="1"/>
</dbReference>
<feature type="compositionally biased region" description="Basic and acidic residues" evidence="3">
    <location>
        <begin position="193"/>
        <end position="210"/>
    </location>
</feature>
<evidence type="ECO:0000256" key="1">
    <source>
        <dbReference type="ARBA" id="ARBA00006190"/>
    </source>
</evidence>
<reference evidence="4 5" key="1">
    <citation type="submission" date="2012-10" db="EMBL/GenBank/DDBJ databases">
        <authorList>
            <person name="Zafar N."/>
            <person name="Inman J."/>
            <person name="Hall N."/>
            <person name="Lorenzi H."/>
            <person name="Caler E."/>
        </authorList>
    </citation>
    <scope>NUCLEOTIDE SEQUENCE [LARGE SCALE GENOMIC DNA]</scope>
    <source>
        <strain evidence="4 5">IP1</strain>
    </source>
</reference>
<evidence type="ECO:0000313" key="5">
    <source>
        <dbReference type="Proteomes" id="UP000014680"/>
    </source>
</evidence>
<keyword evidence="5" id="KW-1185">Reference proteome</keyword>
<dbReference type="VEuPathDB" id="AmoebaDB:EIN_403050"/>
<dbReference type="Gene3D" id="6.10.140.1230">
    <property type="match status" value="1"/>
</dbReference>
<proteinExistence type="inferred from homology"/>
<evidence type="ECO:0000313" key="4">
    <source>
        <dbReference type="EMBL" id="ELP89991.1"/>
    </source>
</evidence>
<dbReference type="EMBL" id="KB206537">
    <property type="protein sequence ID" value="ELP89991.1"/>
    <property type="molecule type" value="Genomic_DNA"/>
</dbReference>
<dbReference type="AlphaFoldDB" id="A0A0A1UA15"/>
<organism evidence="4 5">
    <name type="scientific">Entamoeba invadens IP1</name>
    <dbReference type="NCBI Taxonomy" id="370355"/>
    <lineage>
        <taxon>Eukaryota</taxon>
        <taxon>Amoebozoa</taxon>
        <taxon>Evosea</taxon>
        <taxon>Archamoebae</taxon>
        <taxon>Mastigamoebida</taxon>
        <taxon>Entamoebidae</taxon>
        <taxon>Entamoeba</taxon>
    </lineage>
</organism>
<dbReference type="KEGG" id="eiv:EIN_403050"/>